<dbReference type="SUPFAM" id="SSF141523">
    <property type="entry name" value="L,D-transpeptidase catalytic domain-like"/>
    <property type="match status" value="1"/>
</dbReference>
<keyword evidence="6 7" id="KW-0961">Cell wall biogenesis/degradation</keyword>
<keyword evidence="5 7" id="KW-0573">Peptidoglycan synthesis</keyword>
<feature type="chain" id="PRO_5022710542" description="L,D-TPase catalytic domain-containing protein" evidence="8">
    <location>
        <begin position="21"/>
        <end position="164"/>
    </location>
</feature>
<dbReference type="GO" id="GO:0009252">
    <property type="term" value="P:peptidoglycan biosynthetic process"/>
    <property type="evidence" value="ECO:0007669"/>
    <property type="project" value="UniProtKB-UniPathway"/>
</dbReference>
<evidence type="ECO:0000313" key="11">
    <source>
        <dbReference type="Proteomes" id="UP000314011"/>
    </source>
</evidence>
<feature type="active site" description="Nucleophile" evidence="7">
    <location>
        <position position="139"/>
    </location>
</feature>
<comment type="pathway">
    <text evidence="1 7">Cell wall biogenesis; peptidoglycan biosynthesis.</text>
</comment>
<evidence type="ECO:0000256" key="1">
    <source>
        <dbReference type="ARBA" id="ARBA00004752"/>
    </source>
</evidence>
<name>A0A5C5GJC9_9RHOB</name>
<dbReference type="RefSeq" id="WP_140194952.1">
    <property type="nucleotide sequence ID" value="NZ_VFFF01000001.1"/>
</dbReference>
<evidence type="ECO:0000256" key="8">
    <source>
        <dbReference type="SAM" id="SignalP"/>
    </source>
</evidence>
<dbReference type="Proteomes" id="UP000314011">
    <property type="component" value="Unassembled WGS sequence"/>
</dbReference>
<evidence type="ECO:0000256" key="5">
    <source>
        <dbReference type="ARBA" id="ARBA00022984"/>
    </source>
</evidence>
<feature type="domain" description="L,D-TPase catalytic" evidence="9">
    <location>
        <begin position="33"/>
        <end position="163"/>
    </location>
</feature>
<reference evidence="10 11" key="1">
    <citation type="submission" date="2019-06" db="EMBL/GenBank/DDBJ databases">
        <title>Genome of new Rhodobacteraceae sp. SM1903.</title>
        <authorList>
            <person name="Ren X."/>
        </authorList>
    </citation>
    <scope>NUCLEOTIDE SEQUENCE [LARGE SCALE GENOMIC DNA]</scope>
    <source>
        <strain evidence="10 11">SM1903</strain>
    </source>
</reference>
<dbReference type="GO" id="GO:0071555">
    <property type="term" value="P:cell wall organization"/>
    <property type="evidence" value="ECO:0007669"/>
    <property type="project" value="UniProtKB-UniRule"/>
</dbReference>
<proteinExistence type="inferred from homology"/>
<keyword evidence="3" id="KW-0808">Transferase</keyword>
<dbReference type="AlphaFoldDB" id="A0A5C5GJC9"/>
<dbReference type="PANTHER" id="PTHR36699:SF1">
    <property type="entry name" value="L,D-TRANSPEPTIDASE YAFK-RELATED"/>
    <property type="match status" value="1"/>
</dbReference>
<accession>A0A5C5GJC9</accession>
<dbReference type="OrthoDB" id="9809748at2"/>
<sequence length="164" mass="18182">MRILRIVMLLMAGLVLTSCASSKFRTYNGPQVTSVQVWKTQRTLALMHGSQTLEVYPFELGFAPNGHKYFEGDGKTPEGVYRIDRRNPNSQYHLSVGISYPDPEDVARALEAGLDPGGDIFIHGTPDMFVGRRDWTAGCIAVSNEAIEEIYAMVQDGTPIVIYP</sequence>
<evidence type="ECO:0000256" key="3">
    <source>
        <dbReference type="ARBA" id="ARBA00022679"/>
    </source>
</evidence>
<evidence type="ECO:0000256" key="6">
    <source>
        <dbReference type="ARBA" id="ARBA00023316"/>
    </source>
</evidence>
<evidence type="ECO:0000256" key="2">
    <source>
        <dbReference type="ARBA" id="ARBA00005992"/>
    </source>
</evidence>
<evidence type="ECO:0000259" key="9">
    <source>
        <dbReference type="PROSITE" id="PS52029"/>
    </source>
</evidence>
<dbReference type="EMBL" id="VFFF01000001">
    <property type="protein sequence ID" value="TNY34009.1"/>
    <property type="molecule type" value="Genomic_DNA"/>
</dbReference>
<feature type="active site" description="Proton donor/acceptor" evidence="7">
    <location>
        <position position="123"/>
    </location>
</feature>
<evidence type="ECO:0000256" key="7">
    <source>
        <dbReference type="PROSITE-ProRule" id="PRU01373"/>
    </source>
</evidence>
<dbReference type="PROSITE" id="PS52029">
    <property type="entry name" value="LD_TPASE"/>
    <property type="match status" value="1"/>
</dbReference>
<dbReference type="CDD" id="cd16913">
    <property type="entry name" value="YkuD_like"/>
    <property type="match status" value="1"/>
</dbReference>
<dbReference type="InterPro" id="IPR038063">
    <property type="entry name" value="Transpep_catalytic_dom"/>
</dbReference>
<dbReference type="GO" id="GO:0016740">
    <property type="term" value="F:transferase activity"/>
    <property type="evidence" value="ECO:0007669"/>
    <property type="project" value="UniProtKB-KW"/>
</dbReference>
<dbReference type="InterPro" id="IPR005490">
    <property type="entry name" value="LD_TPept_cat_dom"/>
</dbReference>
<organism evidence="10 11">
    <name type="scientific">Pelagovum pacificum</name>
    <dbReference type="NCBI Taxonomy" id="2588711"/>
    <lineage>
        <taxon>Bacteria</taxon>
        <taxon>Pseudomonadati</taxon>
        <taxon>Pseudomonadota</taxon>
        <taxon>Alphaproteobacteria</taxon>
        <taxon>Rhodobacterales</taxon>
        <taxon>Paracoccaceae</taxon>
        <taxon>Pelagovum</taxon>
    </lineage>
</organism>
<dbReference type="GO" id="GO:0008360">
    <property type="term" value="P:regulation of cell shape"/>
    <property type="evidence" value="ECO:0007669"/>
    <property type="project" value="UniProtKB-UniRule"/>
</dbReference>
<evidence type="ECO:0000256" key="4">
    <source>
        <dbReference type="ARBA" id="ARBA00022960"/>
    </source>
</evidence>
<dbReference type="UniPathway" id="UPA00219"/>
<protein>
    <recommendedName>
        <fullName evidence="9">L,D-TPase catalytic domain-containing protein</fullName>
    </recommendedName>
</protein>
<dbReference type="PROSITE" id="PS51257">
    <property type="entry name" value="PROKAR_LIPOPROTEIN"/>
    <property type="match status" value="1"/>
</dbReference>
<dbReference type="GO" id="GO:0004180">
    <property type="term" value="F:carboxypeptidase activity"/>
    <property type="evidence" value="ECO:0007669"/>
    <property type="project" value="UniProtKB-ARBA"/>
</dbReference>
<dbReference type="Pfam" id="PF03734">
    <property type="entry name" value="YkuD"/>
    <property type="match status" value="1"/>
</dbReference>
<dbReference type="PANTHER" id="PTHR36699">
    <property type="entry name" value="LD-TRANSPEPTIDASE"/>
    <property type="match status" value="1"/>
</dbReference>
<feature type="signal peptide" evidence="8">
    <location>
        <begin position="1"/>
        <end position="20"/>
    </location>
</feature>
<comment type="similarity">
    <text evidence="2">Belongs to the YkuD family.</text>
</comment>
<dbReference type="Gene3D" id="2.40.440.10">
    <property type="entry name" value="L,D-transpeptidase catalytic domain-like"/>
    <property type="match status" value="1"/>
</dbReference>
<comment type="caution">
    <text evidence="10">The sequence shown here is derived from an EMBL/GenBank/DDBJ whole genome shotgun (WGS) entry which is preliminary data.</text>
</comment>
<evidence type="ECO:0000313" key="10">
    <source>
        <dbReference type="EMBL" id="TNY34009.1"/>
    </source>
</evidence>
<keyword evidence="11" id="KW-1185">Reference proteome</keyword>
<keyword evidence="4 7" id="KW-0133">Cell shape</keyword>
<keyword evidence="8" id="KW-0732">Signal</keyword>
<gene>
    <name evidence="10" type="ORF">FHY64_12325</name>
</gene>